<dbReference type="PANTHER" id="PTHR46844:SF1">
    <property type="entry name" value="SLR5058 PROTEIN"/>
    <property type="match status" value="1"/>
</dbReference>
<dbReference type="Gene3D" id="3.80.10.10">
    <property type="entry name" value="Ribonuclease Inhibitor"/>
    <property type="match status" value="1"/>
</dbReference>
<dbReference type="RefSeq" id="WP_378577821.1">
    <property type="nucleotide sequence ID" value="NZ_JBHSFQ010000026.1"/>
</dbReference>
<name>A0ABV9E2J9_9ACTN</name>
<keyword evidence="1" id="KW-0547">Nucleotide-binding</keyword>
<dbReference type="EMBL" id="JBHSFQ010000026">
    <property type="protein sequence ID" value="MFC4564576.1"/>
    <property type="molecule type" value="Genomic_DNA"/>
</dbReference>
<dbReference type="SUPFAM" id="SSF52047">
    <property type="entry name" value="RNI-like"/>
    <property type="match status" value="1"/>
</dbReference>
<dbReference type="Pfam" id="PF05729">
    <property type="entry name" value="NACHT"/>
    <property type="match status" value="1"/>
</dbReference>
<dbReference type="PROSITE" id="PS50837">
    <property type="entry name" value="NACHT"/>
    <property type="match status" value="1"/>
</dbReference>
<dbReference type="PANTHER" id="PTHR46844">
    <property type="entry name" value="SLR5058 PROTEIN"/>
    <property type="match status" value="1"/>
</dbReference>
<feature type="domain" description="NACHT" evidence="3">
    <location>
        <begin position="276"/>
        <end position="611"/>
    </location>
</feature>
<dbReference type="InterPro" id="IPR007111">
    <property type="entry name" value="NACHT_NTPase"/>
</dbReference>
<dbReference type="InterPro" id="IPR032675">
    <property type="entry name" value="LRR_dom_sf"/>
</dbReference>
<gene>
    <name evidence="4" type="ORF">ACFO4E_22185</name>
</gene>
<evidence type="ECO:0000256" key="1">
    <source>
        <dbReference type="ARBA" id="ARBA00022741"/>
    </source>
</evidence>
<keyword evidence="2" id="KW-0067">ATP-binding</keyword>
<comment type="caution">
    <text evidence="4">The sequence shown here is derived from an EMBL/GenBank/DDBJ whole genome shotgun (WGS) entry which is preliminary data.</text>
</comment>
<dbReference type="Pfam" id="PF22733">
    <property type="entry name" value="NNH1"/>
    <property type="match status" value="1"/>
</dbReference>
<accession>A0ABV9E2J9</accession>
<reference evidence="5" key="1">
    <citation type="journal article" date="2019" name="Int. J. Syst. Evol. Microbiol.">
        <title>The Global Catalogue of Microorganisms (GCM) 10K type strain sequencing project: providing services to taxonomists for standard genome sequencing and annotation.</title>
        <authorList>
            <consortium name="The Broad Institute Genomics Platform"/>
            <consortium name="The Broad Institute Genome Sequencing Center for Infectious Disease"/>
            <person name="Wu L."/>
            <person name="Ma J."/>
        </authorList>
    </citation>
    <scope>NUCLEOTIDE SEQUENCE [LARGE SCALE GENOMIC DNA]</scope>
    <source>
        <strain evidence="5">XZYJ18</strain>
    </source>
</reference>
<evidence type="ECO:0000259" key="3">
    <source>
        <dbReference type="PROSITE" id="PS50837"/>
    </source>
</evidence>
<dbReference type="InterPro" id="IPR027417">
    <property type="entry name" value="P-loop_NTPase"/>
</dbReference>
<organism evidence="4 5">
    <name type="scientific">Nocardiopsis mangrovi</name>
    <dbReference type="NCBI Taxonomy" id="1179818"/>
    <lineage>
        <taxon>Bacteria</taxon>
        <taxon>Bacillati</taxon>
        <taxon>Actinomycetota</taxon>
        <taxon>Actinomycetes</taxon>
        <taxon>Streptosporangiales</taxon>
        <taxon>Nocardiopsidaceae</taxon>
        <taxon>Nocardiopsis</taxon>
    </lineage>
</organism>
<proteinExistence type="predicted"/>
<keyword evidence="5" id="KW-1185">Reference proteome</keyword>
<evidence type="ECO:0000256" key="2">
    <source>
        <dbReference type="ARBA" id="ARBA00022840"/>
    </source>
</evidence>
<sequence length="1101" mass="121733">MIDPALRLGAAVVGTACRLWIGDIPFATDVTASVTDLIRTRVSGVLERRRLERRFEDFQEEIAKRVLDHLEHEFRGLPDNEREAAVLAVADTFERADLDNRALFEQDLDPLFLERHLRRWTPRITRDLGSAAVGVYDRVLPECCAYVMATLKTLPDFHAEAFTELLRRDRIILDQLAEILDRLPRAGAEEDATDATEAAFVTAYRRKAAERWDVLELFGTDAHTRAYPLTVAYLSLNVSFPSSFADADTDADSRSIGWERRRGGVQRVEEALSGADRLFLRGPAGAGKTTLLHWLAVRASREDFPDELASWRGLIPFVIPLRRYVDQDLPEPEEFIRTTGRHLAAEAPRGWIHRVLDAGRAVLLVDGVDELPGPQRENARRWLRDLVRDYPRCRFVVTSRPAAAGEDWLAREDFVSAELEPLRDADISAFIRSWYEAVRSDTADAEARERLTVYERELTEKVLAQRHLSGIASTPLLCALLCALYRDRRTALPRDRMEVYEAALSMLLKERDEQRGIHVEGARLSRTEKILLLQELAKWLVLNGATDAPHDVARRRIEHIAASLHRAGGDPDEVFDHLVVRSGLLTSPAVDRVSFIHRTFEEYLAAKALVEDDSLPMLVNHAHDDQWREVVVMAAGHARPQQREELIRGLLDRADQDGPHGDLLLTVAFACLETSPLLSPGLRDEVERRVAGILPPRTDEQVSALIAMGEPALRLLADTPIRDATEAVNTVETASGIGGAASIPIIARAARFDDRRAWNAVEDAWHADPSAEFAQQVFPHRPHDRHEFISPAVLFPLVSEYMPNITLLQLTGGGTTGLHGLHGLGALRVLALHSQRDDAWHVDLAPLKGMRPTVVLLSLAGATTTGSITPAAGHPLEQLILRGARRVHDVETLATFPLLHSLHMADELPLPPLSRVLPVGRPLQHLVLARIEEHTDLRVLADVEHGVRRLSLDDWPHLGSLAGIESVADRLTSLDCINSRSVARDPTDLGALVSAAKLTRLRLSEAIADANVHVLAALSALAELEIVYSGIRRPARSVAEIPGLRTLWLSGRGPVDIRDVAGIPDLTIVAPGVVPSEVAGANLLGPGSELVVDPTVLPRAG</sequence>
<dbReference type="SUPFAM" id="SSF52540">
    <property type="entry name" value="P-loop containing nucleoside triphosphate hydrolases"/>
    <property type="match status" value="1"/>
</dbReference>
<dbReference type="Gene3D" id="3.40.50.300">
    <property type="entry name" value="P-loop containing nucleotide triphosphate hydrolases"/>
    <property type="match status" value="1"/>
</dbReference>
<dbReference type="InterPro" id="IPR054547">
    <property type="entry name" value="NNH1"/>
</dbReference>
<dbReference type="Proteomes" id="UP001595923">
    <property type="component" value="Unassembled WGS sequence"/>
</dbReference>
<evidence type="ECO:0000313" key="5">
    <source>
        <dbReference type="Proteomes" id="UP001595923"/>
    </source>
</evidence>
<protein>
    <submittedName>
        <fullName evidence="4">NACHT domain-containing protein</fullName>
    </submittedName>
</protein>
<evidence type="ECO:0000313" key="4">
    <source>
        <dbReference type="EMBL" id="MFC4564576.1"/>
    </source>
</evidence>